<organism evidence="1 2">
    <name type="scientific">Lepagella muris</name>
    <dbReference type="NCBI Taxonomy" id="3032870"/>
    <lineage>
        <taxon>Bacteria</taxon>
        <taxon>Pseudomonadati</taxon>
        <taxon>Bacteroidota</taxon>
        <taxon>Bacteroidia</taxon>
        <taxon>Bacteroidales</taxon>
        <taxon>Muribaculaceae</taxon>
        <taxon>Lepagella</taxon>
    </lineage>
</organism>
<accession>A0AC61RIS0</accession>
<gene>
    <name evidence="1" type="ORF">E5331_00935</name>
</gene>
<dbReference type="Proteomes" id="UP000306319">
    <property type="component" value="Unassembled WGS sequence"/>
</dbReference>
<evidence type="ECO:0000313" key="1">
    <source>
        <dbReference type="EMBL" id="TGY80977.1"/>
    </source>
</evidence>
<evidence type="ECO:0000313" key="2">
    <source>
        <dbReference type="Proteomes" id="UP000306319"/>
    </source>
</evidence>
<protein>
    <submittedName>
        <fullName evidence="1">DUF2958 domain-containing protein</fullName>
    </submittedName>
</protein>
<sequence>MKLVTKALEKLFAKYPTYSQDGKMYDAVVIAKFFMPWSNFTWYVTEACKLANGDYEFFGYVDGLEGEFGYFTLSELQSLRGRYGLRVERDMYFDCGKTTLAKVLNKNKVAC</sequence>
<reference evidence="1" key="1">
    <citation type="submission" date="2019-04" db="EMBL/GenBank/DDBJ databases">
        <title>Microbes associate with the intestines of laboratory mice.</title>
        <authorList>
            <person name="Navarre W."/>
            <person name="Wong E."/>
            <person name="Huang K."/>
            <person name="Tropini C."/>
            <person name="Ng K."/>
            <person name="Yu B."/>
        </authorList>
    </citation>
    <scope>NUCLEOTIDE SEQUENCE</scope>
    <source>
        <strain evidence="1">NM04_E33</strain>
    </source>
</reference>
<comment type="caution">
    <text evidence="1">The sequence shown here is derived from an EMBL/GenBank/DDBJ whole genome shotgun (WGS) entry which is preliminary data.</text>
</comment>
<name>A0AC61RIS0_9BACT</name>
<proteinExistence type="predicted"/>
<dbReference type="EMBL" id="SRYB01000001">
    <property type="protein sequence ID" value="TGY80977.1"/>
    <property type="molecule type" value="Genomic_DNA"/>
</dbReference>
<keyword evidence="2" id="KW-1185">Reference proteome</keyword>